<reference evidence="1 2" key="1">
    <citation type="submission" date="2017-02" db="EMBL/GenBank/DDBJ databases">
        <title>The new phylogeny of genus Mycobacterium.</title>
        <authorList>
            <person name="Tortoli E."/>
            <person name="Trovato A."/>
            <person name="Cirillo D.M."/>
        </authorList>
    </citation>
    <scope>NUCLEOTIDE SEQUENCE [LARGE SCALE GENOMIC DNA]</scope>
    <source>
        <strain evidence="1 2">FI-09383</strain>
    </source>
</reference>
<organism evidence="1 2">
    <name type="scientific">Mycolicibacterium elephantis</name>
    <dbReference type="NCBI Taxonomy" id="81858"/>
    <lineage>
        <taxon>Bacteria</taxon>
        <taxon>Bacillati</taxon>
        <taxon>Actinomycetota</taxon>
        <taxon>Actinomycetes</taxon>
        <taxon>Mycobacteriales</taxon>
        <taxon>Mycobacteriaceae</taxon>
        <taxon>Mycolicibacterium</taxon>
    </lineage>
</organism>
<protein>
    <recommendedName>
        <fullName evidence="3">Sulfotransferase family protein</fullName>
    </recommendedName>
</protein>
<comment type="caution">
    <text evidence="1">The sequence shown here is derived from an EMBL/GenBank/DDBJ whole genome shotgun (WGS) entry which is preliminary data.</text>
</comment>
<sequence length="363" mass="40694">MAFDTGSLNNPIFIVGTSRSGTSLVKHILTAHGDIFIAGETHYFDQLRPRLTGKGVGPLVGDEEQRCQDYFLALSHRPYSRGGDPSHARIDREELADFARRICAGGDGYFEAFCRLSRKLEFGASPEPSRWGEKTPRHVFRLREILTRYANAQVIYLLRDPRAVVASYRDWNEKRLDSIPTSDNAVALIAEARRVQASYHPAIIALMWKAAVNASERARQEFGDQRVRILRYEDLTLDPRRTLTELTAWLGVGFSESMMDVPNNSSYRHYDRHSRISPESVDRWRAKLSDEEIAIVDFCTGSALIRSGYSPAAPTMSVSAAAKLGAGLVRSSARAAWANRARMGENPLLYIARRALPLVKRPA</sequence>
<dbReference type="PANTHER" id="PTHR10704">
    <property type="entry name" value="CARBOHYDRATE SULFOTRANSFERASE"/>
    <property type="match status" value="1"/>
</dbReference>
<accession>A0A1X0DAH3</accession>
<dbReference type="Gene3D" id="3.40.50.300">
    <property type="entry name" value="P-loop containing nucleotide triphosphate hydrolases"/>
    <property type="match status" value="1"/>
</dbReference>
<evidence type="ECO:0000313" key="2">
    <source>
        <dbReference type="Proteomes" id="UP000192772"/>
    </source>
</evidence>
<dbReference type="Pfam" id="PF13469">
    <property type="entry name" value="Sulfotransfer_3"/>
    <property type="match status" value="1"/>
</dbReference>
<dbReference type="GO" id="GO:0006790">
    <property type="term" value="P:sulfur compound metabolic process"/>
    <property type="evidence" value="ECO:0007669"/>
    <property type="project" value="TreeGrafter"/>
</dbReference>
<dbReference type="AlphaFoldDB" id="A0A1X0DAH3"/>
<dbReference type="SUPFAM" id="SSF52540">
    <property type="entry name" value="P-loop containing nucleoside triphosphate hydrolases"/>
    <property type="match status" value="1"/>
</dbReference>
<evidence type="ECO:0008006" key="3">
    <source>
        <dbReference type="Google" id="ProtNLM"/>
    </source>
</evidence>
<proteinExistence type="predicted"/>
<gene>
    <name evidence="1" type="ORF">BST23_02745</name>
</gene>
<dbReference type="GO" id="GO:0006044">
    <property type="term" value="P:N-acetylglucosamine metabolic process"/>
    <property type="evidence" value="ECO:0007669"/>
    <property type="project" value="TreeGrafter"/>
</dbReference>
<dbReference type="RefSeq" id="WP_165757590.1">
    <property type="nucleotide sequence ID" value="NZ_MVHP01000002.1"/>
</dbReference>
<dbReference type="InterPro" id="IPR027417">
    <property type="entry name" value="P-loop_NTPase"/>
</dbReference>
<dbReference type="STRING" id="81858.BST23_02745"/>
<dbReference type="Proteomes" id="UP000192772">
    <property type="component" value="Unassembled WGS sequence"/>
</dbReference>
<evidence type="ECO:0000313" key="1">
    <source>
        <dbReference type="EMBL" id="ORA68760.1"/>
    </source>
</evidence>
<dbReference type="InterPro" id="IPR051135">
    <property type="entry name" value="Gal/GlcNAc/GalNAc_ST"/>
</dbReference>
<name>A0A1X0DAH3_9MYCO</name>
<dbReference type="PANTHER" id="PTHR10704:SF44">
    <property type="entry name" value="LD35051P-RELATED"/>
    <property type="match status" value="1"/>
</dbReference>
<dbReference type="EMBL" id="MVHP01000002">
    <property type="protein sequence ID" value="ORA68760.1"/>
    <property type="molecule type" value="Genomic_DNA"/>
</dbReference>
<dbReference type="GO" id="GO:0001517">
    <property type="term" value="F:N-acetylglucosamine 6-O-sulfotransferase activity"/>
    <property type="evidence" value="ECO:0007669"/>
    <property type="project" value="TreeGrafter"/>
</dbReference>